<sequence>MYNIANAINKELSMSKYQNTPSNKNKTQAEFNDSLYSNILSLISVILSVLSLVCAIWIGKIANEFATKNSHLNYQLSVENPIAIELKNQELHVVEAQVNKERPNFNYNIMSFKINFDPLYISGEYCNVIFASCGDEGVDMRLFPRYNLNSDG</sequence>
<feature type="transmembrane region" description="Helical" evidence="1">
    <location>
        <begin position="35"/>
        <end position="58"/>
    </location>
</feature>
<evidence type="ECO:0000313" key="2">
    <source>
        <dbReference type="EMBL" id="CBK96738.1"/>
    </source>
</evidence>
<protein>
    <recommendedName>
        <fullName evidence="4">Transmembrane protein</fullName>
    </recommendedName>
</protein>
<evidence type="ECO:0000256" key="1">
    <source>
        <dbReference type="SAM" id="Phobius"/>
    </source>
</evidence>
<gene>
    <name evidence="2" type="ORF">EUS_16340</name>
</gene>
<name>D4JUG9_9FIRM</name>
<keyword evidence="1" id="KW-1133">Transmembrane helix</keyword>
<dbReference type="Proteomes" id="UP000008803">
    <property type="component" value="Chromosome"/>
</dbReference>
<proteinExistence type="predicted"/>
<dbReference type="AlphaFoldDB" id="D4JUG9"/>
<dbReference type="HOGENOM" id="CLU_1719611_0_0_9"/>
<dbReference type="KEGG" id="esu:EUS_16340"/>
<reference evidence="2 3" key="1">
    <citation type="submission" date="2010-03" db="EMBL/GenBank/DDBJ databases">
        <title>The genome sequence of Eubacterium siraeum 70/3.</title>
        <authorList>
            <consortium name="metaHIT consortium -- http://www.metahit.eu/"/>
            <person name="Pajon A."/>
            <person name="Turner K."/>
            <person name="Parkhill J."/>
            <person name="Duncan S."/>
            <person name="Flint H."/>
        </authorList>
    </citation>
    <scope>NUCLEOTIDE SEQUENCE [LARGE SCALE GENOMIC DNA]</scope>
    <source>
        <strain evidence="2 3">70/3</strain>
    </source>
</reference>
<keyword evidence="1" id="KW-0472">Membrane</keyword>
<dbReference type="BioCyc" id="ESIR657319:G136K-1382-MONOMER"/>
<dbReference type="EMBL" id="FP929044">
    <property type="protein sequence ID" value="CBK96738.1"/>
    <property type="molecule type" value="Genomic_DNA"/>
</dbReference>
<accession>D4JUG9</accession>
<reference evidence="2 3" key="2">
    <citation type="submission" date="2010-03" db="EMBL/GenBank/DDBJ databases">
        <authorList>
            <person name="Pajon A."/>
        </authorList>
    </citation>
    <scope>NUCLEOTIDE SEQUENCE [LARGE SCALE GENOMIC DNA]</scope>
    <source>
        <strain evidence="2 3">70/3</strain>
    </source>
</reference>
<organism evidence="2 3">
    <name type="scientific">[Eubacterium] siraeum 70/3</name>
    <dbReference type="NCBI Taxonomy" id="657319"/>
    <lineage>
        <taxon>Bacteria</taxon>
        <taxon>Bacillati</taxon>
        <taxon>Bacillota</taxon>
        <taxon>Clostridia</taxon>
        <taxon>Eubacteriales</taxon>
        <taxon>Oscillospiraceae</taxon>
        <taxon>Oscillospiraceae incertae sedis</taxon>
    </lineage>
</organism>
<evidence type="ECO:0000313" key="3">
    <source>
        <dbReference type="Proteomes" id="UP000008803"/>
    </source>
</evidence>
<keyword evidence="1" id="KW-0812">Transmembrane</keyword>
<evidence type="ECO:0008006" key="4">
    <source>
        <dbReference type="Google" id="ProtNLM"/>
    </source>
</evidence>